<keyword evidence="1" id="KW-0812">Transmembrane</keyword>
<organism evidence="2">
    <name type="scientific">marine sediment metagenome</name>
    <dbReference type="NCBI Taxonomy" id="412755"/>
    <lineage>
        <taxon>unclassified sequences</taxon>
        <taxon>metagenomes</taxon>
        <taxon>ecological metagenomes</taxon>
    </lineage>
</organism>
<dbReference type="NCBIfam" id="TIGR02532">
    <property type="entry name" value="IV_pilin_GFxxxE"/>
    <property type="match status" value="1"/>
</dbReference>
<reference evidence="2" key="1">
    <citation type="journal article" date="2014" name="Front. Microbiol.">
        <title>High frequency of phylogenetically diverse reductive dehalogenase-homologous genes in deep subseafloor sedimentary metagenomes.</title>
        <authorList>
            <person name="Kawai M."/>
            <person name="Futagami T."/>
            <person name="Toyoda A."/>
            <person name="Takaki Y."/>
            <person name="Nishi S."/>
            <person name="Hori S."/>
            <person name="Arai W."/>
            <person name="Tsubouchi T."/>
            <person name="Morono Y."/>
            <person name="Uchiyama I."/>
            <person name="Ito T."/>
            <person name="Fujiyama A."/>
            <person name="Inagaki F."/>
            <person name="Takami H."/>
        </authorList>
    </citation>
    <scope>NUCLEOTIDE SEQUENCE</scope>
    <source>
        <strain evidence="2">Expedition CK06-06</strain>
    </source>
</reference>
<evidence type="ECO:0000256" key="1">
    <source>
        <dbReference type="SAM" id="Phobius"/>
    </source>
</evidence>
<dbReference type="Pfam" id="PF07963">
    <property type="entry name" value="N_methyl"/>
    <property type="match status" value="1"/>
</dbReference>
<evidence type="ECO:0000313" key="2">
    <source>
        <dbReference type="EMBL" id="GAG94889.1"/>
    </source>
</evidence>
<comment type="caution">
    <text evidence="2">The sequence shown here is derived from an EMBL/GenBank/DDBJ whole genome shotgun (WGS) entry which is preliminary data.</text>
</comment>
<feature type="transmembrane region" description="Helical" evidence="1">
    <location>
        <begin position="13"/>
        <end position="38"/>
    </location>
</feature>
<gene>
    <name evidence="2" type="ORF">S01H4_38867</name>
</gene>
<sequence length="124" mass="13699">MRDRTSGFTLVELMVVVLVVGLVVLVTTQIPLFSLSSWRKGADRLRMQRDADYAMLRIQRKLRPASSSNIDVLSDPSTLVIDLNTGENFSLQGNQLFYQDPAGVQELVIEGDAGTQFNVTPNNG</sequence>
<accession>X1BG07</accession>
<keyword evidence="1" id="KW-1133">Transmembrane helix</keyword>
<dbReference type="InterPro" id="IPR012902">
    <property type="entry name" value="N_methyl_site"/>
</dbReference>
<feature type="non-terminal residue" evidence="2">
    <location>
        <position position="124"/>
    </location>
</feature>
<keyword evidence="1" id="KW-0472">Membrane</keyword>
<dbReference type="EMBL" id="BART01021001">
    <property type="protein sequence ID" value="GAG94889.1"/>
    <property type="molecule type" value="Genomic_DNA"/>
</dbReference>
<dbReference type="SUPFAM" id="SSF54523">
    <property type="entry name" value="Pili subunits"/>
    <property type="match status" value="1"/>
</dbReference>
<dbReference type="InterPro" id="IPR045584">
    <property type="entry name" value="Pilin-like"/>
</dbReference>
<name>X1BG07_9ZZZZ</name>
<protein>
    <submittedName>
        <fullName evidence="2">Uncharacterized protein</fullName>
    </submittedName>
</protein>
<dbReference type="AlphaFoldDB" id="X1BG07"/>
<proteinExistence type="predicted"/>
<dbReference type="PROSITE" id="PS00409">
    <property type="entry name" value="PROKAR_NTER_METHYL"/>
    <property type="match status" value="1"/>
</dbReference>